<gene>
    <name evidence="2" type="ORF">ACD661_11920</name>
</gene>
<comment type="caution">
    <text evidence="2">The sequence shown here is derived from an EMBL/GenBank/DDBJ whole genome shotgun (WGS) entry which is preliminary data.</text>
</comment>
<dbReference type="EMBL" id="JBGORX010000005">
    <property type="protein sequence ID" value="MFJ1269264.1"/>
    <property type="molecule type" value="Genomic_DNA"/>
</dbReference>
<reference evidence="2 3" key="1">
    <citation type="submission" date="2024-08" db="EMBL/GenBank/DDBJ databases">
        <title>Draft Genome Sequence of Legionella lytica strain DSB2004, Isolated From a Fire Sprinkler System.</title>
        <authorList>
            <person name="Everhart A.D."/>
            <person name="Kidane D.T."/>
            <person name="Farone A.L."/>
            <person name="Farone M.B."/>
        </authorList>
    </citation>
    <scope>NUCLEOTIDE SEQUENCE [LARGE SCALE GENOMIC DNA]</scope>
    <source>
        <strain evidence="2 3">DSB2004</strain>
    </source>
</reference>
<protein>
    <submittedName>
        <fullName evidence="2">Uncharacterized protein</fullName>
    </submittedName>
</protein>
<evidence type="ECO:0000313" key="3">
    <source>
        <dbReference type="Proteomes" id="UP001615550"/>
    </source>
</evidence>
<dbReference type="PROSITE" id="PS51257">
    <property type="entry name" value="PROKAR_LIPOPROTEIN"/>
    <property type="match status" value="1"/>
</dbReference>
<organism evidence="2 3">
    <name type="scientific">Legionella lytica</name>
    <dbReference type="NCBI Taxonomy" id="96232"/>
    <lineage>
        <taxon>Bacteria</taxon>
        <taxon>Pseudomonadati</taxon>
        <taxon>Pseudomonadota</taxon>
        <taxon>Gammaproteobacteria</taxon>
        <taxon>Legionellales</taxon>
        <taxon>Legionellaceae</taxon>
        <taxon>Legionella</taxon>
    </lineage>
</organism>
<keyword evidence="1" id="KW-0472">Membrane</keyword>
<dbReference type="RefSeq" id="WP_400188088.1">
    <property type="nucleotide sequence ID" value="NZ_JBGORX010000005.1"/>
</dbReference>
<keyword evidence="3" id="KW-1185">Reference proteome</keyword>
<accession>A0ABW8DCH7</accession>
<feature type="transmembrane region" description="Helical" evidence="1">
    <location>
        <begin position="21"/>
        <end position="54"/>
    </location>
</feature>
<sequence>MRLSFFENDNKFDRLATKENLMVAGGILAACALAAISLTAFFVALAATLCFFGFQAAQEKDDSFGFSVKF</sequence>
<evidence type="ECO:0000313" key="2">
    <source>
        <dbReference type="EMBL" id="MFJ1269264.1"/>
    </source>
</evidence>
<keyword evidence="1" id="KW-0812">Transmembrane</keyword>
<dbReference type="Proteomes" id="UP001615550">
    <property type="component" value="Unassembled WGS sequence"/>
</dbReference>
<keyword evidence="1" id="KW-1133">Transmembrane helix</keyword>
<evidence type="ECO:0000256" key="1">
    <source>
        <dbReference type="SAM" id="Phobius"/>
    </source>
</evidence>
<proteinExistence type="predicted"/>
<name>A0ABW8DCH7_9GAMM</name>